<accession>A0A0C3GK43</accession>
<sequence length="58" mass="6050">MHGVQYTLAANCGLSLPVDCQTTNADIAGCSTLEYSHTLKPSPVVANNLVDGTFSDHA</sequence>
<reference evidence="2" key="2">
    <citation type="submission" date="2015-01" db="EMBL/GenBank/DDBJ databases">
        <title>Evolutionary Origins and Diversification of the Mycorrhizal Mutualists.</title>
        <authorList>
            <consortium name="DOE Joint Genome Institute"/>
            <consortium name="Mycorrhizal Genomics Consortium"/>
            <person name="Kohler A."/>
            <person name="Kuo A."/>
            <person name="Nagy L.G."/>
            <person name="Floudas D."/>
            <person name="Copeland A."/>
            <person name="Barry K.W."/>
            <person name="Cichocki N."/>
            <person name="Veneault-Fourrey C."/>
            <person name="LaButti K."/>
            <person name="Lindquist E.A."/>
            <person name="Lipzen A."/>
            <person name="Lundell T."/>
            <person name="Morin E."/>
            <person name="Murat C."/>
            <person name="Riley R."/>
            <person name="Ohm R."/>
            <person name="Sun H."/>
            <person name="Tunlid A."/>
            <person name="Henrissat B."/>
            <person name="Grigoriev I.V."/>
            <person name="Hibbett D.S."/>
            <person name="Martin F."/>
        </authorList>
    </citation>
    <scope>NUCLEOTIDE SEQUENCE [LARGE SCALE GENOMIC DNA]</scope>
    <source>
        <strain evidence="2">F 1598</strain>
    </source>
</reference>
<proteinExistence type="predicted"/>
<keyword evidence="2" id="KW-1185">Reference proteome</keyword>
<evidence type="ECO:0000313" key="2">
    <source>
        <dbReference type="Proteomes" id="UP000054166"/>
    </source>
</evidence>
<dbReference type="AlphaFoldDB" id="A0A0C3GK43"/>
<gene>
    <name evidence="1" type="ORF">PILCRDRAFT_809990</name>
</gene>
<dbReference type="HOGENOM" id="CLU_2979868_0_0_1"/>
<dbReference type="InParanoid" id="A0A0C3GK43"/>
<dbReference type="Proteomes" id="UP000054166">
    <property type="component" value="Unassembled WGS sequence"/>
</dbReference>
<reference evidence="1 2" key="1">
    <citation type="submission" date="2014-04" db="EMBL/GenBank/DDBJ databases">
        <authorList>
            <consortium name="DOE Joint Genome Institute"/>
            <person name="Kuo A."/>
            <person name="Tarkka M."/>
            <person name="Buscot F."/>
            <person name="Kohler A."/>
            <person name="Nagy L.G."/>
            <person name="Floudas D."/>
            <person name="Copeland A."/>
            <person name="Barry K.W."/>
            <person name="Cichocki N."/>
            <person name="Veneault-Fourrey C."/>
            <person name="LaButti K."/>
            <person name="Lindquist E.A."/>
            <person name="Lipzen A."/>
            <person name="Lundell T."/>
            <person name="Morin E."/>
            <person name="Murat C."/>
            <person name="Sun H."/>
            <person name="Tunlid A."/>
            <person name="Henrissat B."/>
            <person name="Grigoriev I.V."/>
            <person name="Hibbett D.S."/>
            <person name="Martin F."/>
            <person name="Nordberg H.P."/>
            <person name="Cantor M.N."/>
            <person name="Hua S.X."/>
        </authorList>
    </citation>
    <scope>NUCLEOTIDE SEQUENCE [LARGE SCALE GENOMIC DNA]</scope>
    <source>
        <strain evidence="1 2">F 1598</strain>
    </source>
</reference>
<organism evidence="1 2">
    <name type="scientific">Piloderma croceum (strain F 1598)</name>
    <dbReference type="NCBI Taxonomy" id="765440"/>
    <lineage>
        <taxon>Eukaryota</taxon>
        <taxon>Fungi</taxon>
        <taxon>Dikarya</taxon>
        <taxon>Basidiomycota</taxon>
        <taxon>Agaricomycotina</taxon>
        <taxon>Agaricomycetes</taxon>
        <taxon>Agaricomycetidae</taxon>
        <taxon>Atheliales</taxon>
        <taxon>Atheliaceae</taxon>
        <taxon>Piloderma</taxon>
    </lineage>
</organism>
<name>A0A0C3GK43_PILCF</name>
<protein>
    <submittedName>
        <fullName evidence="1">Uncharacterized protein</fullName>
    </submittedName>
</protein>
<dbReference type="EMBL" id="KN832970">
    <property type="protein sequence ID" value="KIM91994.1"/>
    <property type="molecule type" value="Genomic_DNA"/>
</dbReference>
<evidence type="ECO:0000313" key="1">
    <source>
        <dbReference type="EMBL" id="KIM91994.1"/>
    </source>
</evidence>